<dbReference type="Pfam" id="PF13405">
    <property type="entry name" value="EF-hand_6"/>
    <property type="match status" value="1"/>
</dbReference>
<evidence type="ECO:0000256" key="10">
    <source>
        <dbReference type="ARBA" id="ARBA00023136"/>
    </source>
</evidence>
<dbReference type="InterPro" id="IPR002067">
    <property type="entry name" value="MCP"/>
</dbReference>
<dbReference type="Proteomes" id="UP000664169">
    <property type="component" value="Unassembled WGS sequence"/>
</dbReference>
<evidence type="ECO:0000256" key="1">
    <source>
        <dbReference type="ARBA" id="ARBA00004448"/>
    </source>
</evidence>
<sequence length="692" mass="76957">MSAVREVKTAVKESLVGTTVEPGLSQQARSTFEKYARHTENGESYMAEEDFVDAIAPEGEDYYAILFNVADRKRIGKVNISDWSNFDNLLNKPDAEYEIAFRLFDEDGTGTINVEKFQKLYNLNKGPNTIPFDWNSEWATLYLGGKKNRHDMTYPQFVQMLRGLQGERVRQAFHIFDKDGDGYIEPEQFQRIILETARHKLSDHLLEHLHTLCNISPSSKISYANVRAFQNILREMDLVDLIVQNAVSKSDDGKITRTDFLNEAARLTRFSLFTPMEADILFHFAGLDAPTGRLALKDFSKVLDASWQSAYEVGKDATAKVAATATNLQRFLHGLLESAHHFALGSIAGAVGAFTVYPIDLVKTRMQNQRKVSVGQVLYKNSIDCARNVWRNEGIRGFYSGIVPQLIGVAPEKAIKLTVNDLVRGHFTDKTTGKIWWGWEIVAGGTAGGCQVVFTNPLEIVKIRLQIQGEVAKNIEGVPKRSAMWIVRNLGLVGLYKGASACLLRDVPFSAIYFPTYSHLKRDMFGEGPNKKLGILQLLTAGAIAGMPAAYLTTPCDVIKTRLQVEARKGETAYTSLRHCARTIWQEEGFRAFFKGGPARILRSSPQFGVTLATYELLARLLPLPGSSDAQRSPTGHIEPQVGLRAASASLPYLRSRNALKIILDLDENFGKPSPSKVQGWLSLAGMSRAKA</sequence>
<feature type="domain" description="EF-hand" evidence="16">
    <location>
        <begin position="92"/>
        <end position="127"/>
    </location>
</feature>
<evidence type="ECO:0000313" key="18">
    <source>
        <dbReference type="Proteomes" id="UP000664169"/>
    </source>
</evidence>
<dbReference type="SUPFAM" id="SSF103506">
    <property type="entry name" value="Mitochondrial carrier"/>
    <property type="match status" value="1"/>
</dbReference>
<evidence type="ECO:0000256" key="4">
    <source>
        <dbReference type="ARBA" id="ARBA00022692"/>
    </source>
</evidence>
<keyword evidence="18" id="KW-1185">Reference proteome</keyword>
<evidence type="ECO:0000259" key="16">
    <source>
        <dbReference type="PROSITE" id="PS50222"/>
    </source>
</evidence>
<comment type="similarity">
    <text evidence="2">Belongs to the mitochondrial carrier (TC 2.A.29) family.</text>
</comment>
<evidence type="ECO:0000256" key="14">
    <source>
        <dbReference type="ARBA" id="ARBA00082232"/>
    </source>
</evidence>
<dbReference type="SMART" id="SM00054">
    <property type="entry name" value="EFh"/>
    <property type="match status" value="2"/>
</dbReference>
<dbReference type="InterPro" id="IPR011992">
    <property type="entry name" value="EF-hand-dom_pair"/>
</dbReference>
<dbReference type="AlphaFoldDB" id="A0A8H3F6Q2"/>
<dbReference type="EMBL" id="CAJPDQ010000013">
    <property type="protein sequence ID" value="CAF9918723.1"/>
    <property type="molecule type" value="Genomic_DNA"/>
</dbReference>
<comment type="function">
    <text evidence="12">Calcium-dependent mitochondrial aspartate and glutamate carrier. Transport of glutamate in mitochondria is required for mitochondrial transamination reactions and ornithine synthesis. Plays also a role in malate-aspartate NADH shuttle, which is critical for growth on acetate and fatty acids.</text>
</comment>
<keyword evidence="4 15" id="KW-0812">Transmembrane</keyword>
<organism evidence="17 18">
    <name type="scientific">Gomphillus americanus</name>
    <dbReference type="NCBI Taxonomy" id="1940652"/>
    <lineage>
        <taxon>Eukaryota</taxon>
        <taxon>Fungi</taxon>
        <taxon>Dikarya</taxon>
        <taxon>Ascomycota</taxon>
        <taxon>Pezizomycotina</taxon>
        <taxon>Lecanoromycetes</taxon>
        <taxon>OSLEUM clade</taxon>
        <taxon>Ostropomycetidae</taxon>
        <taxon>Ostropales</taxon>
        <taxon>Graphidaceae</taxon>
        <taxon>Gomphilloideae</taxon>
        <taxon>Gomphillus</taxon>
    </lineage>
</organism>
<keyword evidence="7" id="KW-0106">Calcium</keyword>
<evidence type="ECO:0000256" key="8">
    <source>
        <dbReference type="ARBA" id="ARBA00022989"/>
    </source>
</evidence>
<evidence type="ECO:0000256" key="2">
    <source>
        <dbReference type="ARBA" id="ARBA00006375"/>
    </source>
</evidence>
<feature type="repeat" description="Solcar" evidence="15">
    <location>
        <begin position="435"/>
        <end position="523"/>
    </location>
</feature>
<evidence type="ECO:0000256" key="12">
    <source>
        <dbReference type="ARBA" id="ARBA00059916"/>
    </source>
</evidence>
<evidence type="ECO:0000256" key="5">
    <source>
        <dbReference type="ARBA" id="ARBA00022737"/>
    </source>
</evidence>
<dbReference type="InterPro" id="IPR018108">
    <property type="entry name" value="MCP_transmembrane"/>
</dbReference>
<keyword evidence="9" id="KW-0496">Mitochondrion</keyword>
<evidence type="ECO:0000256" key="11">
    <source>
        <dbReference type="ARBA" id="ARBA00038674"/>
    </source>
</evidence>
<keyword evidence="3" id="KW-0813">Transport</keyword>
<dbReference type="SUPFAM" id="SSF47473">
    <property type="entry name" value="EF-hand"/>
    <property type="match status" value="1"/>
</dbReference>
<comment type="subunit">
    <text evidence="11">Homodimer (via N-terminus).</text>
</comment>
<gene>
    <name evidence="17" type="ORF">GOMPHAMPRED_001606</name>
</gene>
<evidence type="ECO:0000256" key="3">
    <source>
        <dbReference type="ARBA" id="ARBA00022448"/>
    </source>
</evidence>
<keyword evidence="10 15" id="KW-0472">Membrane</keyword>
<dbReference type="PROSITE" id="PS50920">
    <property type="entry name" value="SOLCAR"/>
    <property type="match status" value="3"/>
</dbReference>
<comment type="caution">
    <text evidence="17">The sequence shown here is derived from an EMBL/GenBank/DDBJ whole genome shotgun (WGS) entry which is preliminary data.</text>
</comment>
<dbReference type="GO" id="GO:0043490">
    <property type="term" value="P:malate-aspartate shuttle"/>
    <property type="evidence" value="ECO:0007669"/>
    <property type="project" value="TreeGrafter"/>
</dbReference>
<dbReference type="FunFam" id="1.10.238.10:FF:000552">
    <property type="entry name" value="Probable mitochondrial carrier protein ARALAR1"/>
    <property type="match status" value="1"/>
</dbReference>
<feature type="repeat" description="Solcar" evidence="15">
    <location>
        <begin position="533"/>
        <end position="621"/>
    </location>
</feature>
<evidence type="ECO:0000256" key="7">
    <source>
        <dbReference type="ARBA" id="ARBA00022837"/>
    </source>
</evidence>
<dbReference type="PANTHER" id="PTHR45678">
    <property type="entry name" value="MITOCHONDRIAL 2-OXODICARBOXYLATE CARRIER 1-RELATED"/>
    <property type="match status" value="1"/>
</dbReference>
<keyword evidence="6" id="KW-0999">Mitochondrion inner membrane</keyword>
<dbReference type="OrthoDB" id="2161at2759"/>
<dbReference type="GO" id="GO:0005743">
    <property type="term" value="C:mitochondrial inner membrane"/>
    <property type="evidence" value="ECO:0007669"/>
    <property type="project" value="UniProtKB-SubCell"/>
</dbReference>
<dbReference type="PANTHER" id="PTHR45678:SF9">
    <property type="entry name" value="CALCIUM-BINDING MITOCHONDRIAL CARRIER PROTEIN ARALAR1"/>
    <property type="match status" value="1"/>
</dbReference>
<proteinExistence type="inferred from homology"/>
<dbReference type="InterPro" id="IPR023395">
    <property type="entry name" value="MCP_dom_sf"/>
</dbReference>
<feature type="domain" description="EF-hand" evidence="16">
    <location>
        <begin position="164"/>
        <end position="199"/>
    </location>
</feature>
<comment type="subcellular location">
    <subcellularLocation>
        <location evidence="1">Mitochondrion inner membrane</location>
        <topology evidence="1">Multi-pass membrane protein</topology>
    </subcellularLocation>
</comment>
<dbReference type="PROSITE" id="PS50222">
    <property type="entry name" value="EF_HAND_2"/>
    <property type="match status" value="2"/>
</dbReference>
<evidence type="ECO:0000313" key="17">
    <source>
        <dbReference type="EMBL" id="CAF9918723.1"/>
    </source>
</evidence>
<accession>A0A8H3F6Q2</accession>
<keyword evidence="5" id="KW-0677">Repeat</keyword>
<dbReference type="GO" id="GO:0015183">
    <property type="term" value="F:L-aspartate transmembrane transporter activity"/>
    <property type="evidence" value="ECO:0007669"/>
    <property type="project" value="TreeGrafter"/>
</dbReference>
<dbReference type="GO" id="GO:0005509">
    <property type="term" value="F:calcium ion binding"/>
    <property type="evidence" value="ECO:0007669"/>
    <property type="project" value="InterPro"/>
</dbReference>
<dbReference type="Pfam" id="PF00153">
    <property type="entry name" value="Mito_carr"/>
    <property type="match status" value="3"/>
</dbReference>
<dbReference type="Gene3D" id="1.50.40.10">
    <property type="entry name" value="Mitochondrial carrier domain"/>
    <property type="match status" value="1"/>
</dbReference>
<protein>
    <recommendedName>
        <fullName evidence="13">Mitochondrial aspartate-glutamate transporter AGC1</fullName>
    </recommendedName>
    <alternativeName>
        <fullName evidence="14">Aspartate-glutamate carrier 1</fullName>
    </alternativeName>
</protein>
<keyword evidence="8" id="KW-1133">Transmembrane helix</keyword>
<evidence type="ECO:0000256" key="13">
    <source>
        <dbReference type="ARBA" id="ARBA00073787"/>
    </source>
</evidence>
<dbReference type="GO" id="GO:0005313">
    <property type="term" value="F:L-glutamate transmembrane transporter activity"/>
    <property type="evidence" value="ECO:0007669"/>
    <property type="project" value="TreeGrafter"/>
</dbReference>
<evidence type="ECO:0000256" key="15">
    <source>
        <dbReference type="PROSITE-ProRule" id="PRU00282"/>
    </source>
</evidence>
<dbReference type="PRINTS" id="PR00926">
    <property type="entry name" value="MITOCARRIER"/>
</dbReference>
<name>A0A8H3F6Q2_9LECA</name>
<feature type="repeat" description="Solcar" evidence="15">
    <location>
        <begin position="336"/>
        <end position="426"/>
    </location>
</feature>
<dbReference type="InterPro" id="IPR051028">
    <property type="entry name" value="Mito_Solute_Carrier"/>
</dbReference>
<evidence type="ECO:0000256" key="6">
    <source>
        <dbReference type="ARBA" id="ARBA00022792"/>
    </source>
</evidence>
<dbReference type="InterPro" id="IPR002048">
    <property type="entry name" value="EF_hand_dom"/>
</dbReference>
<dbReference type="Gene3D" id="1.10.238.10">
    <property type="entry name" value="EF-hand"/>
    <property type="match status" value="2"/>
</dbReference>
<evidence type="ECO:0000256" key="9">
    <source>
        <dbReference type="ARBA" id="ARBA00023128"/>
    </source>
</evidence>
<reference evidence="17" key="1">
    <citation type="submission" date="2021-03" db="EMBL/GenBank/DDBJ databases">
        <authorList>
            <person name="Tagirdzhanova G."/>
        </authorList>
    </citation>
    <scope>NUCLEOTIDE SEQUENCE</scope>
</reference>
<dbReference type="FunFam" id="1.50.40.10:FF:000004">
    <property type="entry name" value="Calcium-binding mitochondrial carrier protein Aralar1"/>
    <property type="match status" value="1"/>
</dbReference>